<feature type="transmembrane region" description="Helical" evidence="1">
    <location>
        <begin position="7"/>
        <end position="28"/>
    </location>
</feature>
<evidence type="ECO:0000313" key="3">
    <source>
        <dbReference type="Proteomes" id="UP001596135"/>
    </source>
</evidence>
<dbReference type="EMBL" id="JBHSRJ010000004">
    <property type="protein sequence ID" value="MFC6043031.1"/>
    <property type="molecule type" value="Genomic_DNA"/>
</dbReference>
<dbReference type="Proteomes" id="UP001596135">
    <property type="component" value="Unassembled WGS sequence"/>
</dbReference>
<gene>
    <name evidence="2" type="ORF">ACFPYL_08090</name>
</gene>
<keyword evidence="1" id="KW-1133">Transmembrane helix</keyword>
<keyword evidence="1" id="KW-0812">Transmembrane</keyword>
<keyword evidence="1" id="KW-0472">Membrane</keyword>
<evidence type="ECO:0008006" key="4">
    <source>
        <dbReference type="Google" id="ProtNLM"/>
    </source>
</evidence>
<keyword evidence="3" id="KW-1185">Reference proteome</keyword>
<feature type="transmembrane region" description="Helical" evidence="1">
    <location>
        <begin position="71"/>
        <end position="91"/>
    </location>
</feature>
<evidence type="ECO:0000256" key="1">
    <source>
        <dbReference type="SAM" id="Phobius"/>
    </source>
</evidence>
<organism evidence="2 3">
    <name type="scientific">Nocardioides hankookensis</name>
    <dbReference type="NCBI Taxonomy" id="443157"/>
    <lineage>
        <taxon>Bacteria</taxon>
        <taxon>Bacillati</taxon>
        <taxon>Actinomycetota</taxon>
        <taxon>Actinomycetes</taxon>
        <taxon>Propionibacteriales</taxon>
        <taxon>Nocardioidaceae</taxon>
        <taxon>Nocardioides</taxon>
    </lineage>
</organism>
<reference evidence="3" key="1">
    <citation type="journal article" date="2019" name="Int. J. Syst. Evol. Microbiol.">
        <title>The Global Catalogue of Microorganisms (GCM) 10K type strain sequencing project: providing services to taxonomists for standard genome sequencing and annotation.</title>
        <authorList>
            <consortium name="The Broad Institute Genomics Platform"/>
            <consortium name="The Broad Institute Genome Sequencing Center for Infectious Disease"/>
            <person name="Wu L."/>
            <person name="Ma J."/>
        </authorList>
    </citation>
    <scope>NUCLEOTIDE SEQUENCE [LARGE SCALE GENOMIC DNA]</scope>
    <source>
        <strain evidence="3">CCUG 54522</strain>
    </source>
</reference>
<dbReference type="RefSeq" id="WP_379152752.1">
    <property type="nucleotide sequence ID" value="NZ_JBHSRJ010000004.1"/>
</dbReference>
<accession>A0ABW1LHK4</accession>
<name>A0ABW1LHK4_9ACTN</name>
<protein>
    <recommendedName>
        <fullName evidence="4">Lipoprotein</fullName>
    </recommendedName>
</protein>
<proteinExistence type="predicted"/>
<evidence type="ECO:0000313" key="2">
    <source>
        <dbReference type="EMBL" id="MFC6043031.1"/>
    </source>
</evidence>
<sequence length="104" mass="10498">MPDVPSTMVRIASFVLAVVLGTCAVLLVTSNPDVRVAGETVSCPGIIVSGETSPKPHGAVADACADKRRDWAVLAGLAVLACAACGAIFHLRGADAPSREAALT</sequence>
<comment type="caution">
    <text evidence="2">The sequence shown here is derived from an EMBL/GenBank/DDBJ whole genome shotgun (WGS) entry which is preliminary data.</text>
</comment>